<proteinExistence type="predicted"/>
<organism evidence="2 3">
    <name type="scientific">Eumeta variegata</name>
    <name type="common">Bagworm moth</name>
    <name type="synonym">Eumeta japonica</name>
    <dbReference type="NCBI Taxonomy" id="151549"/>
    <lineage>
        <taxon>Eukaryota</taxon>
        <taxon>Metazoa</taxon>
        <taxon>Ecdysozoa</taxon>
        <taxon>Arthropoda</taxon>
        <taxon>Hexapoda</taxon>
        <taxon>Insecta</taxon>
        <taxon>Pterygota</taxon>
        <taxon>Neoptera</taxon>
        <taxon>Endopterygota</taxon>
        <taxon>Lepidoptera</taxon>
        <taxon>Glossata</taxon>
        <taxon>Ditrysia</taxon>
        <taxon>Tineoidea</taxon>
        <taxon>Psychidae</taxon>
        <taxon>Oiketicinae</taxon>
        <taxon>Eumeta</taxon>
    </lineage>
</organism>
<reference evidence="2 3" key="1">
    <citation type="journal article" date="2019" name="Commun. Biol.">
        <title>The bagworm genome reveals a unique fibroin gene that provides high tensile strength.</title>
        <authorList>
            <person name="Kono N."/>
            <person name="Nakamura H."/>
            <person name="Ohtoshi R."/>
            <person name="Tomita M."/>
            <person name="Numata K."/>
            <person name="Arakawa K."/>
        </authorList>
    </citation>
    <scope>NUCLEOTIDE SEQUENCE [LARGE SCALE GENOMIC DNA]</scope>
</reference>
<keyword evidence="1" id="KW-0732">Signal</keyword>
<dbReference type="OrthoDB" id="6344725at2759"/>
<evidence type="ECO:0000313" key="2">
    <source>
        <dbReference type="EMBL" id="GBP07825.1"/>
    </source>
</evidence>
<protein>
    <submittedName>
        <fullName evidence="2">Odorant-binding protein A10</fullName>
    </submittedName>
</protein>
<keyword evidence="3" id="KW-1185">Reference proteome</keyword>
<evidence type="ECO:0000313" key="3">
    <source>
        <dbReference type="Proteomes" id="UP000299102"/>
    </source>
</evidence>
<sequence length="124" mass="13706">MKAVSILALCAAAVAAAADSTYDPKYDSFNIDEVAGNPRLLRNYGNCFLDKGPCTAEGSVFKGLIDEALRTDCGKCTPVQRKSIRTAVRAFRKDLPELWEEIVKKYDAKGEYRASFQKFLEASD</sequence>
<dbReference type="InterPro" id="IPR036682">
    <property type="entry name" value="OS_D_A10/PebIII_sf"/>
</dbReference>
<name>A0A4C1T0Y2_EUMVA</name>
<dbReference type="EMBL" id="BGZK01000028">
    <property type="protein sequence ID" value="GBP07825.1"/>
    <property type="molecule type" value="Genomic_DNA"/>
</dbReference>
<dbReference type="Gene3D" id="1.10.2080.10">
    <property type="entry name" value="Insect odorant-binding protein A10/Ejaculatory bulb-specific protein 3"/>
    <property type="match status" value="1"/>
</dbReference>
<dbReference type="Proteomes" id="UP000299102">
    <property type="component" value="Unassembled WGS sequence"/>
</dbReference>
<dbReference type="InterPro" id="IPR005055">
    <property type="entry name" value="A10/PebIII"/>
</dbReference>
<dbReference type="PANTHER" id="PTHR11257:SF13">
    <property type="entry name" value="GEO07322P1"/>
    <property type="match status" value="1"/>
</dbReference>
<accession>A0A4C1T0Y2</accession>
<gene>
    <name evidence="2" type="primary">a10</name>
    <name evidence="2" type="ORF">EVAR_78013_1</name>
</gene>
<dbReference type="AlphaFoldDB" id="A0A4C1T0Y2"/>
<dbReference type="PANTHER" id="PTHR11257">
    <property type="entry name" value="CHEMOSENSORY PROTEIN-RELATED"/>
    <property type="match status" value="1"/>
</dbReference>
<comment type="caution">
    <text evidence="2">The sequence shown here is derived from an EMBL/GenBank/DDBJ whole genome shotgun (WGS) entry which is preliminary data.</text>
</comment>
<feature type="signal peptide" evidence="1">
    <location>
        <begin position="1"/>
        <end position="18"/>
    </location>
</feature>
<dbReference type="SUPFAM" id="SSF100910">
    <property type="entry name" value="Chemosensory protein Csp2"/>
    <property type="match status" value="1"/>
</dbReference>
<evidence type="ECO:0000256" key="1">
    <source>
        <dbReference type="SAM" id="SignalP"/>
    </source>
</evidence>
<feature type="chain" id="PRO_5020023261" evidence="1">
    <location>
        <begin position="19"/>
        <end position="124"/>
    </location>
</feature>
<dbReference type="Pfam" id="PF03392">
    <property type="entry name" value="OS-D"/>
    <property type="match status" value="1"/>
</dbReference>